<feature type="transmembrane region" description="Helical" evidence="1">
    <location>
        <begin position="272"/>
        <end position="289"/>
    </location>
</feature>
<feature type="transmembrane region" description="Helical" evidence="1">
    <location>
        <begin position="156"/>
        <end position="179"/>
    </location>
</feature>
<dbReference type="Pfam" id="PF14897">
    <property type="entry name" value="EpsG"/>
    <property type="match status" value="1"/>
</dbReference>
<keyword evidence="1" id="KW-0472">Membrane</keyword>
<reference evidence="3" key="1">
    <citation type="submission" date="2016-10" db="EMBL/GenBank/DDBJ databases">
        <authorList>
            <person name="Varghese N."/>
        </authorList>
    </citation>
    <scope>NUCLEOTIDE SEQUENCE [LARGE SCALE GENOMIC DNA]</scope>
    <source>
        <strain evidence="3">GAS106B</strain>
    </source>
</reference>
<feature type="transmembrane region" description="Helical" evidence="1">
    <location>
        <begin position="247"/>
        <end position="266"/>
    </location>
</feature>
<dbReference type="OrthoDB" id="9061203at2"/>
<dbReference type="Proteomes" id="UP000183487">
    <property type="component" value="Unassembled WGS sequence"/>
</dbReference>
<feature type="transmembrane region" description="Helical" evidence="1">
    <location>
        <begin position="301"/>
        <end position="319"/>
    </location>
</feature>
<dbReference type="AlphaFoldDB" id="A0A1H1JDC7"/>
<feature type="transmembrane region" description="Helical" evidence="1">
    <location>
        <begin position="186"/>
        <end position="203"/>
    </location>
</feature>
<gene>
    <name evidence="2" type="ORF">SAMN05443245_6125</name>
</gene>
<dbReference type="EMBL" id="FNKP01000003">
    <property type="protein sequence ID" value="SDR48002.1"/>
    <property type="molecule type" value="Genomic_DNA"/>
</dbReference>
<feature type="transmembrane region" description="Helical" evidence="1">
    <location>
        <begin position="88"/>
        <end position="105"/>
    </location>
</feature>
<organism evidence="2 3">
    <name type="scientific">Paraburkholderia fungorum</name>
    <dbReference type="NCBI Taxonomy" id="134537"/>
    <lineage>
        <taxon>Bacteria</taxon>
        <taxon>Pseudomonadati</taxon>
        <taxon>Pseudomonadota</taxon>
        <taxon>Betaproteobacteria</taxon>
        <taxon>Burkholderiales</taxon>
        <taxon>Burkholderiaceae</taxon>
        <taxon>Paraburkholderia</taxon>
    </lineage>
</organism>
<keyword evidence="3" id="KW-1185">Reference proteome</keyword>
<feature type="transmembrane region" description="Helical" evidence="1">
    <location>
        <begin position="117"/>
        <end position="144"/>
    </location>
</feature>
<sequence length="346" mass="38034">MSYYLLPLLIFYFGVALCIAYGGTNPVVILTCSLPIVALAVLRGHSGTDTAAYYQAFTDLGQGNGYGAEPLFNAYAQLLWSVDPDPRFVVNSISMTTALLLLWSVSRSRYGIWFGGLVLVPGMFYELTMNVMRFGLASAIFLVATRVAPHRRPLRYLIFALIGTCVHFSSALLFLLFIATTRRGHTLMFVGVAVAVIGISLVMPDYFADKTSLYTGIAAPNASSGLLFLLIQLLMLAVMLIYRRQFAIPPIGWLICALLAMVLYAMTQVTYAGIRFQLILVNLMLVVMWRQFAPPSGRMKANLGMWLFIIGLVALAGRIHNMSDEEGQGESPFLPYQAAPAIQELG</sequence>
<protein>
    <submittedName>
        <fullName evidence="2">EpsG family protein</fullName>
    </submittedName>
</protein>
<dbReference type="InterPro" id="IPR049458">
    <property type="entry name" value="EpsG-like"/>
</dbReference>
<evidence type="ECO:0000256" key="1">
    <source>
        <dbReference type="SAM" id="Phobius"/>
    </source>
</evidence>
<dbReference type="RefSeq" id="WP_074771376.1">
    <property type="nucleotide sequence ID" value="NZ_FNKP01000003.1"/>
</dbReference>
<feature type="transmembrane region" description="Helical" evidence="1">
    <location>
        <begin position="223"/>
        <end position="242"/>
    </location>
</feature>
<accession>A0A1H1JDC7</accession>
<keyword evidence="1" id="KW-1133">Transmembrane helix</keyword>
<evidence type="ECO:0000313" key="3">
    <source>
        <dbReference type="Proteomes" id="UP000183487"/>
    </source>
</evidence>
<evidence type="ECO:0000313" key="2">
    <source>
        <dbReference type="EMBL" id="SDR48002.1"/>
    </source>
</evidence>
<keyword evidence="1" id="KW-0812">Transmembrane</keyword>
<proteinExistence type="predicted"/>
<name>A0A1H1JDC7_9BURK</name>